<accession>A0A8J2Q1B2</accession>
<dbReference type="InterPro" id="IPR045028">
    <property type="entry name" value="DinG/Rad3-like"/>
</dbReference>
<evidence type="ECO:0000313" key="2">
    <source>
        <dbReference type="EMBL" id="CAG7829741.1"/>
    </source>
</evidence>
<name>A0A8J2Q1B2_9HEXA</name>
<dbReference type="AlphaFoldDB" id="A0A8J2Q1B2"/>
<dbReference type="Pfam" id="PF13307">
    <property type="entry name" value="Helicase_C_2"/>
    <property type="match status" value="1"/>
</dbReference>
<reference evidence="2" key="1">
    <citation type="submission" date="2021-06" db="EMBL/GenBank/DDBJ databases">
        <authorList>
            <person name="Hodson N. C."/>
            <person name="Mongue J. A."/>
            <person name="Jaron S. K."/>
        </authorList>
    </citation>
    <scope>NUCLEOTIDE SEQUENCE</scope>
</reference>
<dbReference type="OrthoDB" id="19182at2759"/>
<feature type="non-terminal residue" evidence="2">
    <location>
        <position position="1"/>
    </location>
</feature>
<gene>
    <name evidence="2" type="ORF">AFUS01_LOCUS39586</name>
</gene>
<feature type="domain" description="ATP-dependent helicase C-terminal" evidence="1">
    <location>
        <begin position="241"/>
        <end position="392"/>
    </location>
</feature>
<protein>
    <recommendedName>
        <fullName evidence="1">ATP-dependent helicase C-terminal domain-containing protein</fullName>
    </recommendedName>
</protein>
<dbReference type="InterPro" id="IPR006555">
    <property type="entry name" value="ATP-dep_Helicase_C"/>
</dbReference>
<dbReference type="GO" id="GO:0003678">
    <property type="term" value="F:DNA helicase activity"/>
    <property type="evidence" value="ECO:0007669"/>
    <property type="project" value="TreeGrafter"/>
</dbReference>
<dbReference type="GO" id="GO:0016818">
    <property type="term" value="F:hydrolase activity, acting on acid anhydrides, in phosphorus-containing anhydrides"/>
    <property type="evidence" value="ECO:0007669"/>
    <property type="project" value="InterPro"/>
</dbReference>
<organism evidence="2 3">
    <name type="scientific">Allacma fusca</name>
    <dbReference type="NCBI Taxonomy" id="39272"/>
    <lineage>
        <taxon>Eukaryota</taxon>
        <taxon>Metazoa</taxon>
        <taxon>Ecdysozoa</taxon>
        <taxon>Arthropoda</taxon>
        <taxon>Hexapoda</taxon>
        <taxon>Collembola</taxon>
        <taxon>Symphypleona</taxon>
        <taxon>Sminthuridae</taxon>
        <taxon>Allacma</taxon>
    </lineage>
</organism>
<dbReference type="PANTHER" id="PTHR11472:SF47">
    <property type="entry name" value="FANCONI ANEMIA GROUP J PROTEIN"/>
    <property type="match status" value="1"/>
</dbReference>
<evidence type="ECO:0000259" key="1">
    <source>
        <dbReference type="SMART" id="SM00491"/>
    </source>
</evidence>
<dbReference type="GO" id="GO:0003676">
    <property type="term" value="F:nucleic acid binding"/>
    <property type="evidence" value="ECO:0007669"/>
    <property type="project" value="InterPro"/>
</dbReference>
<proteinExistence type="predicted"/>
<dbReference type="GO" id="GO:0006289">
    <property type="term" value="P:nucleotide-excision repair"/>
    <property type="evidence" value="ECO:0007669"/>
    <property type="project" value="TreeGrafter"/>
</dbReference>
<dbReference type="Proteomes" id="UP000708208">
    <property type="component" value="Unassembled WGS sequence"/>
</dbReference>
<dbReference type="GO" id="GO:0005634">
    <property type="term" value="C:nucleus"/>
    <property type="evidence" value="ECO:0007669"/>
    <property type="project" value="TreeGrafter"/>
</dbReference>
<sequence>SSASTPKHFFTLTKITQITEILQKALASPQLLDDVRTHVRNLETTFQGFRDYLNNQLAAVVASRRSHLNVSFEDLVRDLTLVGLGPNHVQQLQTDVSNLNESVLGITLQSPFRTKEDDEGNKYQLKEDIELKLICLKPAVTFKCTTDAHSVIMASGTLSPLASSTLELGIPFATQLSVNHVVPQEHVFAAAIERHSAESNLLELNFTSWRDNRQKYHNQLGRIIEDICLVPHGILVFMPTKRRIEKLIASWRESGHYNIIRNLKQVFIEPNQRDQDDLHEIVQQYKIQAETETGAILFAVMRGKLSEGIEFRDNHARALVTIGIPFAPTEDLSLTAKREYQHEIAGANENILDGWEWYCSNAFKALNQAIGRSIRHPQDWGAILLIDSRFSIDRNKYEKYLQNWVANSLARDERGNSSRSMVDIVPELNAFVTSYV</sequence>
<keyword evidence="3" id="KW-1185">Reference proteome</keyword>
<dbReference type="GO" id="GO:1990918">
    <property type="term" value="P:double-strand break repair involved in meiotic recombination"/>
    <property type="evidence" value="ECO:0007669"/>
    <property type="project" value="TreeGrafter"/>
</dbReference>
<dbReference type="PANTHER" id="PTHR11472">
    <property type="entry name" value="DNA REPAIR DEAD HELICASE RAD3/XP-D SUBFAMILY MEMBER"/>
    <property type="match status" value="1"/>
</dbReference>
<dbReference type="EMBL" id="CAJVCH010552708">
    <property type="protein sequence ID" value="CAG7829741.1"/>
    <property type="molecule type" value="Genomic_DNA"/>
</dbReference>
<comment type="caution">
    <text evidence="2">The sequence shown here is derived from an EMBL/GenBank/DDBJ whole genome shotgun (WGS) entry which is preliminary data.</text>
</comment>
<evidence type="ECO:0000313" key="3">
    <source>
        <dbReference type="Proteomes" id="UP000708208"/>
    </source>
</evidence>
<dbReference type="GO" id="GO:0005524">
    <property type="term" value="F:ATP binding"/>
    <property type="evidence" value="ECO:0007669"/>
    <property type="project" value="InterPro"/>
</dbReference>
<dbReference type="SMART" id="SM00491">
    <property type="entry name" value="HELICc2"/>
    <property type="match status" value="1"/>
</dbReference>